<dbReference type="InterPro" id="IPR002931">
    <property type="entry name" value="Transglutaminase-like"/>
</dbReference>
<dbReference type="GeneID" id="111128740"/>
<dbReference type="OrthoDB" id="6129702at2759"/>
<dbReference type="Pfam" id="PF23265">
    <property type="entry name" value="Ig-like_KY"/>
    <property type="match status" value="2"/>
</dbReference>
<dbReference type="SMART" id="SM00460">
    <property type="entry name" value="TGc"/>
    <property type="match status" value="1"/>
</dbReference>
<dbReference type="PANTHER" id="PTHR46333">
    <property type="entry name" value="CYTOKINESIS PROTEIN 3"/>
    <property type="match status" value="1"/>
</dbReference>
<dbReference type="InterPro" id="IPR056564">
    <property type="entry name" value="Ig-like_KY"/>
</dbReference>
<dbReference type="AlphaFoldDB" id="A0A8B8DPW5"/>
<dbReference type="SUPFAM" id="SSF54001">
    <property type="entry name" value="Cysteine proteinases"/>
    <property type="match status" value="1"/>
</dbReference>
<evidence type="ECO:0000256" key="1">
    <source>
        <dbReference type="SAM" id="MobiDB-lite"/>
    </source>
</evidence>
<dbReference type="Proteomes" id="UP000694844">
    <property type="component" value="Chromosome 4"/>
</dbReference>
<dbReference type="Gene3D" id="3.10.620.30">
    <property type="match status" value="1"/>
</dbReference>
<dbReference type="RefSeq" id="XP_022330262.1">
    <property type="nucleotide sequence ID" value="XM_022474554.1"/>
</dbReference>
<accession>A0A8B8DPW5</accession>
<dbReference type="PANTHER" id="PTHR46333:SF2">
    <property type="entry name" value="CYTOKINESIS PROTEIN 3"/>
    <property type="match status" value="1"/>
</dbReference>
<keyword evidence="3" id="KW-1185">Reference proteome</keyword>
<proteinExistence type="predicted"/>
<dbReference type="InterPro" id="IPR052557">
    <property type="entry name" value="CAP/Cytokinesis_protein"/>
</dbReference>
<feature type="region of interest" description="Disordered" evidence="1">
    <location>
        <begin position="1"/>
        <end position="25"/>
    </location>
</feature>
<gene>
    <name evidence="4" type="primary">LOC111128740</name>
</gene>
<dbReference type="GO" id="GO:0005737">
    <property type="term" value="C:cytoplasm"/>
    <property type="evidence" value="ECO:0007669"/>
    <property type="project" value="TreeGrafter"/>
</dbReference>
<feature type="domain" description="Transglutaminase-like" evidence="2">
    <location>
        <begin position="137"/>
        <end position="207"/>
    </location>
</feature>
<sequence>MGCSQVKPAKSQSRNKSVTFKDPPVDFIEPNPKAAFVLPIQTIRTPENGLYPPKPPKTRRREIIPDDSMFSSLDEHALKAPKSVEGSVETLGRYLTKPAKNDMDKCRLFYRWITNNISYDTAAMFQGKRKPTDVESVLKLKTSVCAGYANLFSALCSYAEITVQKISGYAKGYNYNPESQFEYGHATTHSWNAVHVDGEWRFVDCTWGAGNCDEFKKFHFDYHDHFFFMNPDLFIFTHFPYESDIQMAIAWQLLDEPWSLDKFNSYIKPSMKAIEWGIDFVSHLSNVVFTNAVSVFELKSNGTDLCVLNGELLAEKGDTNKTYSYAYKSGPCDYKIVVRPPSIGKYTLRILANTTDDDDAFLLVSYVIKCLSTDGLVRAFPYHWGLWGPIGCLNDYGLTLKDTCPLIVTDTGEIQIKLFTNKEIEASSRLSHAENLVRDSDDYVMTEINGGHLLTRARLPKEGYYKLQIMAKLNDDNYKTIITYLLGSKQMLPVVNKLPKCYKAAREFKCCLLEPLTYELPRNTKIRVRLKCSQNLSLVLKKQTLKVERSDDVWDFVSATPNAGEKFCISGKLINSNNVGSTYKGLYEFSII</sequence>
<evidence type="ECO:0000313" key="4">
    <source>
        <dbReference type="RefSeq" id="XP_022330262.1"/>
    </source>
</evidence>
<protein>
    <submittedName>
        <fullName evidence="4">Kyphoscoliosis peptidase-like isoform X1</fullName>
    </submittedName>
</protein>
<dbReference type="Pfam" id="PF01841">
    <property type="entry name" value="Transglut_core"/>
    <property type="match status" value="1"/>
</dbReference>
<dbReference type="InterPro" id="IPR038765">
    <property type="entry name" value="Papain-like_cys_pep_sf"/>
</dbReference>
<dbReference type="KEGG" id="cvn:111128740"/>
<name>A0A8B8DPW5_CRAVI</name>
<evidence type="ECO:0000259" key="2">
    <source>
        <dbReference type="SMART" id="SM00460"/>
    </source>
</evidence>
<organism evidence="3 4">
    <name type="scientific">Crassostrea virginica</name>
    <name type="common">Eastern oyster</name>
    <dbReference type="NCBI Taxonomy" id="6565"/>
    <lineage>
        <taxon>Eukaryota</taxon>
        <taxon>Metazoa</taxon>
        <taxon>Spiralia</taxon>
        <taxon>Lophotrochozoa</taxon>
        <taxon>Mollusca</taxon>
        <taxon>Bivalvia</taxon>
        <taxon>Autobranchia</taxon>
        <taxon>Pteriomorphia</taxon>
        <taxon>Ostreida</taxon>
        <taxon>Ostreoidea</taxon>
        <taxon>Ostreidae</taxon>
        <taxon>Crassostrea</taxon>
    </lineage>
</organism>
<reference evidence="4" key="1">
    <citation type="submission" date="2025-08" db="UniProtKB">
        <authorList>
            <consortium name="RefSeq"/>
        </authorList>
    </citation>
    <scope>IDENTIFICATION</scope>
    <source>
        <tissue evidence="4">Whole sample</tissue>
    </source>
</reference>
<evidence type="ECO:0000313" key="3">
    <source>
        <dbReference type="Proteomes" id="UP000694844"/>
    </source>
</evidence>